<dbReference type="PANTHER" id="PTHR28656">
    <property type="entry name" value="COILED-COIL DOMAIN-CONTAINING PROTEIN 153"/>
    <property type="match status" value="1"/>
</dbReference>
<proteinExistence type="inferred from homology"/>
<evidence type="ECO:0000256" key="1">
    <source>
        <dbReference type="ARBA" id="ARBA00003029"/>
    </source>
</evidence>
<keyword evidence="7" id="KW-0969">Cilium</keyword>
<evidence type="ECO:0000256" key="11">
    <source>
        <dbReference type="ARBA" id="ARBA00044800"/>
    </source>
</evidence>
<keyword evidence="4" id="KW-0963">Cytoplasm</keyword>
<protein>
    <recommendedName>
        <fullName evidence="11">Dynein regulatory complex protein 12</fullName>
    </recommendedName>
</protein>
<keyword evidence="5" id="KW-0282">Flagellum</keyword>
<evidence type="ECO:0000256" key="2">
    <source>
        <dbReference type="ARBA" id="ARBA00004611"/>
    </source>
</evidence>
<sequence>MPPKAKKKGKKKGKGKAKKDEGGELSVEEMYKRTLQEVGSLREQLAERKEYARQSRASEEVMRERVQEVREMVHEEQISKKDIAEELTRQYKTMRSEKDSHILYLQTEVKRLRDKLGFTVCLHITQRRQRVSWWGSVERGTS</sequence>
<dbReference type="Proteomes" id="UP001174909">
    <property type="component" value="Unassembled WGS sequence"/>
</dbReference>
<evidence type="ECO:0000256" key="9">
    <source>
        <dbReference type="ARBA" id="ARBA00023273"/>
    </source>
</evidence>
<keyword evidence="9" id="KW-0966">Cell projection</keyword>
<comment type="function">
    <text evidence="1">Component of the nexin-dynein regulatory complex (N-DRC), a key regulator of ciliary/flagellar motility which maintains the alignment and integrity of the distal axoneme and regulates microtubule sliding in motile axonemes.</text>
</comment>
<evidence type="ECO:0000256" key="5">
    <source>
        <dbReference type="ARBA" id="ARBA00022846"/>
    </source>
</evidence>
<keyword evidence="8" id="KW-0206">Cytoskeleton</keyword>
<feature type="compositionally biased region" description="Basic residues" evidence="12">
    <location>
        <begin position="1"/>
        <end position="17"/>
    </location>
</feature>
<comment type="similarity">
    <text evidence="10">Belongs to the DRC12 family.</text>
</comment>
<evidence type="ECO:0000313" key="14">
    <source>
        <dbReference type="Proteomes" id="UP001174909"/>
    </source>
</evidence>
<dbReference type="AlphaFoldDB" id="A0AA35RZN8"/>
<evidence type="ECO:0000256" key="4">
    <source>
        <dbReference type="ARBA" id="ARBA00022490"/>
    </source>
</evidence>
<comment type="caution">
    <text evidence="13">The sequence shown here is derived from an EMBL/GenBank/DDBJ whole genome shotgun (WGS) entry which is preliminary data.</text>
</comment>
<keyword evidence="14" id="KW-1185">Reference proteome</keyword>
<evidence type="ECO:0000256" key="8">
    <source>
        <dbReference type="ARBA" id="ARBA00023212"/>
    </source>
</evidence>
<reference evidence="13" key="1">
    <citation type="submission" date="2023-03" db="EMBL/GenBank/DDBJ databases">
        <authorList>
            <person name="Steffen K."/>
            <person name="Cardenas P."/>
        </authorList>
    </citation>
    <scope>NUCLEOTIDE SEQUENCE</scope>
</reference>
<comment type="subunit">
    <text evidence="3">Component of the nexin-dynein regulatory complex (N-DRC).</text>
</comment>
<feature type="region of interest" description="Disordered" evidence="12">
    <location>
        <begin position="1"/>
        <end position="28"/>
    </location>
</feature>
<evidence type="ECO:0000256" key="7">
    <source>
        <dbReference type="ARBA" id="ARBA00023069"/>
    </source>
</evidence>
<evidence type="ECO:0000256" key="3">
    <source>
        <dbReference type="ARBA" id="ARBA00011248"/>
    </source>
</evidence>
<dbReference type="PANTHER" id="PTHR28656:SF1">
    <property type="entry name" value="COILED-COIL DOMAIN-CONTAINING PROTEIN 153"/>
    <property type="match status" value="1"/>
</dbReference>
<name>A0AA35RZN8_GEOBA</name>
<dbReference type="EMBL" id="CASHTH010001787">
    <property type="protein sequence ID" value="CAI8019908.1"/>
    <property type="molecule type" value="Genomic_DNA"/>
</dbReference>
<accession>A0AA35RZN8</accession>
<evidence type="ECO:0000256" key="12">
    <source>
        <dbReference type="SAM" id="MobiDB-lite"/>
    </source>
</evidence>
<dbReference type="InterPro" id="IPR033585">
    <property type="entry name" value="DRC12-like"/>
</dbReference>
<comment type="subcellular location">
    <subcellularLocation>
        <location evidence="2">Cytoplasm</location>
        <location evidence="2">Cytoskeleton</location>
        <location evidence="2">Flagellum axoneme</location>
    </subcellularLocation>
</comment>
<organism evidence="13 14">
    <name type="scientific">Geodia barretti</name>
    <name type="common">Barrett's horny sponge</name>
    <dbReference type="NCBI Taxonomy" id="519541"/>
    <lineage>
        <taxon>Eukaryota</taxon>
        <taxon>Metazoa</taxon>
        <taxon>Porifera</taxon>
        <taxon>Demospongiae</taxon>
        <taxon>Heteroscleromorpha</taxon>
        <taxon>Tetractinellida</taxon>
        <taxon>Astrophorina</taxon>
        <taxon>Geodiidae</taxon>
        <taxon>Geodia</taxon>
    </lineage>
</organism>
<gene>
    <name evidence="13" type="ORF">GBAR_LOCUS11924</name>
</gene>
<keyword evidence="6" id="KW-0175">Coiled coil</keyword>
<evidence type="ECO:0000256" key="6">
    <source>
        <dbReference type="ARBA" id="ARBA00023054"/>
    </source>
</evidence>
<evidence type="ECO:0000256" key="10">
    <source>
        <dbReference type="ARBA" id="ARBA00044754"/>
    </source>
</evidence>
<evidence type="ECO:0000313" key="13">
    <source>
        <dbReference type="EMBL" id="CAI8019908.1"/>
    </source>
</evidence>